<evidence type="ECO:0000313" key="1">
    <source>
        <dbReference type="EMBL" id="OCT63898.1"/>
    </source>
</evidence>
<sequence>MIYLELKPVRDVVNAGFSSYRSGGSLHITCEANLGSIYPVSTFENVKFYSRKVCSNLLWLDSVNFLYKLLVYLMTMRI</sequence>
<dbReference type="AlphaFoldDB" id="A0A974BZL5"/>
<organism evidence="1 2">
    <name type="scientific">Xenopus laevis</name>
    <name type="common">African clawed frog</name>
    <dbReference type="NCBI Taxonomy" id="8355"/>
    <lineage>
        <taxon>Eukaryota</taxon>
        <taxon>Metazoa</taxon>
        <taxon>Chordata</taxon>
        <taxon>Craniata</taxon>
        <taxon>Vertebrata</taxon>
        <taxon>Euteleostomi</taxon>
        <taxon>Amphibia</taxon>
        <taxon>Batrachia</taxon>
        <taxon>Anura</taxon>
        <taxon>Pipoidea</taxon>
        <taxon>Pipidae</taxon>
        <taxon>Xenopodinae</taxon>
        <taxon>Xenopus</taxon>
        <taxon>Xenopus</taxon>
    </lineage>
</organism>
<evidence type="ECO:0000313" key="2">
    <source>
        <dbReference type="Proteomes" id="UP000694892"/>
    </source>
</evidence>
<gene>
    <name evidence="1" type="ORF">XELAEV_18044993mg</name>
</gene>
<name>A0A974BZL5_XENLA</name>
<dbReference type="Proteomes" id="UP000694892">
    <property type="component" value="Chromosome 9_10L"/>
</dbReference>
<protein>
    <submittedName>
        <fullName evidence="1">Uncharacterized protein</fullName>
    </submittedName>
</protein>
<dbReference type="EMBL" id="CM004482">
    <property type="protein sequence ID" value="OCT63898.1"/>
    <property type="molecule type" value="Genomic_DNA"/>
</dbReference>
<proteinExistence type="predicted"/>
<reference evidence="2" key="1">
    <citation type="journal article" date="2016" name="Nature">
        <title>Genome evolution in the allotetraploid frog Xenopus laevis.</title>
        <authorList>
            <person name="Session A.M."/>
            <person name="Uno Y."/>
            <person name="Kwon T."/>
            <person name="Chapman J.A."/>
            <person name="Toyoda A."/>
            <person name="Takahashi S."/>
            <person name="Fukui A."/>
            <person name="Hikosaka A."/>
            <person name="Suzuki A."/>
            <person name="Kondo M."/>
            <person name="van Heeringen S.J."/>
            <person name="Quigley I."/>
            <person name="Heinz S."/>
            <person name="Ogino H."/>
            <person name="Ochi H."/>
            <person name="Hellsten U."/>
            <person name="Lyons J.B."/>
            <person name="Simakov O."/>
            <person name="Putnam N."/>
            <person name="Stites J."/>
            <person name="Kuroki Y."/>
            <person name="Tanaka T."/>
            <person name="Michiue T."/>
            <person name="Watanabe M."/>
            <person name="Bogdanovic O."/>
            <person name="Lister R."/>
            <person name="Georgiou G."/>
            <person name="Paranjpe S.S."/>
            <person name="van Kruijsbergen I."/>
            <person name="Shu S."/>
            <person name="Carlson J."/>
            <person name="Kinoshita T."/>
            <person name="Ohta Y."/>
            <person name="Mawaribuchi S."/>
            <person name="Jenkins J."/>
            <person name="Grimwood J."/>
            <person name="Schmutz J."/>
            <person name="Mitros T."/>
            <person name="Mozaffari S.V."/>
            <person name="Suzuki Y."/>
            <person name="Haramoto Y."/>
            <person name="Yamamoto T.S."/>
            <person name="Takagi C."/>
            <person name="Heald R."/>
            <person name="Miller K."/>
            <person name="Haudenschild C."/>
            <person name="Kitzman J."/>
            <person name="Nakayama T."/>
            <person name="Izutsu Y."/>
            <person name="Robert J."/>
            <person name="Fortriede J."/>
            <person name="Burns K."/>
            <person name="Lotay V."/>
            <person name="Karimi K."/>
            <person name="Yasuoka Y."/>
            <person name="Dichmann D.S."/>
            <person name="Flajnik M.F."/>
            <person name="Houston D.W."/>
            <person name="Shendure J."/>
            <person name="DuPasquier L."/>
            <person name="Vize P.D."/>
            <person name="Zorn A.M."/>
            <person name="Ito M."/>
            <person name="Marcotte E.M."/>
            <person name="Wallingford J.B."/>
            <person name="Ito Y."/>
            <person name="Asashima M."/>
            <person name="Ueno N."/>
            <person name="Matsuda Y."/>
            <person name="Veenstra G.J."/>
            <person name="Fujiyama A."/>
            <person name="Harland R.M."/>
            <person name="Taira M."/>
            <person name="Rokhsar D.S."/>
        </authorList>
    </citation>
    <scope>NUCLEOTIDE SEQUENCE [LARGE SCALE GENOMIC DNA]</scope>
    <source>
        <strain evidence="2">J</strain>
    </source>
</reference>
<accession>A0A974BZL5</accession>